<sequence length="709" mass="79865">MVFDFLCTFTLLTLGQYFRLSRMYDYVMREVKHLQENTDEPPYAPKDGTTSHKSTPPSRLPCVLAFVSEPFIQQTLFKSETDCTFDLPRSNMWNMNIYSVSDTASGSKNAKRDTRPSDATALRCCNTAAKRKCVQWKPPERDFTEDSSLSAISKRDSEPTCFNSADIAYKPHKEALAFQRQDERLSSSTFHELLQSSWMSANLRCSMLHFNTTEHASSFVERQTPNLSVSNSAVSSLAAPVVSEGESHSYIQRHIKRQPRNEQFQCCNTRFGSSYVPSVSTHSNESEENEDFVRDMRPESNKLAFDRPTVIYTHKSLEMQERLSQTDPLVIQREDMQKHVQTTQRVSIRGACKSHPGQAGSRNEQVYTVDGQYFTSDQQQSPFVKCKAMAATNAQFLLEVIKIRFVSYVVSCLPSSTSNYVTEKTDQKQRMTWADDLLLNLQQGERSLEEYVEEFLSVYHLVRWSDKMVNACFQMGLKDDSLFQLISPNDCYRPVADFINFVLDLCGSSFQVMVEDGNPPPIWKHAVAPPHQQPEPSAYHSSDLTPSLSPACPQVYLSSTMVLSPAPQAAATPKPARKMAAATPASARKMAATPACSQDGRHARACSQDGRHARACSQDGRHARACSQDGRHARACSQDGRHARACSQDGRHARACTQDGRHARRQDGRHARVCTQDGRHARACRPRWPPFLSPRPRWPPFLSPGQDGL</sequence>
<feature type="compositionally biased region" description="Pro residues" evidence="1">
    <location>
        <begin position="687"/>
        <end position="702"/>
    </location>
</feature>
<organism evidence="3 4">
    <name type="scientific">Labeo rohita</name>
    <name type="common">Indian major carp</name>
    <name type="synonym">Cyprinus rohita</name>
    <dbReference type="NCBI Taxonomy" id="84645"/>
    <lineage>
        <taxon>Eukaryota</taxon>
        <taxon>Metazoa</taxon>
        <taxon>Chordata</taxon>
        <taxon>Craniata</taxon>
        <taxon>Vertebrata</taxon>
        <taxon>Euteleostomi</taxon>
        <taxon>Actinopterygii</taxon>
        <taxon>Neopterygii</taxon>
        <taxon>Teleostei</taxon>
        <taxon>Ostariophysi</taxon>
        <taxon>Cypriniformes</taxon>
        <taxon>Cyprinidae</taxon>
        <taxon>Labeoninae</taxon>
        <taxon>Labeonini</taxon>
        <taxon>Labeo</taxon>
    </lineage>
</organism>
<evidence type="ECO:0000256" key="2">
    <source>
        <dbReference type="SAM" id="SignalP"/>
    </source>
</evidence>
<evidence type="ECO:0000313" key="3">
    <source>
        <dbReference type="EMBL" id="KAI2661258.1"/>
    </source>
</evidence>
<evidence type="ECO:0000313" key="4">
    <source>
        <dbReference type="Proteomes" id="UP000830375"/>
    </source>
</evidence>
<proteinExistence type="predicted"/>
<dbReference type="EMBL" id="JACTAM010000008">
    <property type="protein sequence ID" value="KAI2661258.1"/>
    <property type="molecule type" value="Genomic_DNA"/>
</dbReference>
<feature type="region of interest" description="Disordered" evidence="1">
    <location>
        <begin position="657"/>
        <end position="709"/>
    </location>
</feature>
<feature type="compositionally biased region" description="Basic and acidic residues" evidence="1">
    <location>
        <begin position="659"/>
        <end position="670"/>
    </location>
</feature>
<evidence type="ECO:0000256" key="1">
    <source>
        <dbReference type="SAM" id="MobiDB-lite"/>
    </source>
</evidence>
<comment type="caution">
    <text evidence="3">The sequence shown here is derived from an EMBL/GenBank/DDBJ whole genome shotgun (WGS) entry which is preliminary data.</text>
</comment>
<reference evidence="3 4" key="1">
    <citation type="submission" date="2022-01" db="EMBL/GenBank/DDBJ databases">
        <title>A high-quality chromosome-level genome assembly of rohu carp, Labeo rohita.</title>
        <authorList>
            <person name="Arick M.A. II"/>
            <person name="Hsu C.-Y."/>
            <person name="Magbanua Z."/>
            <person name="Pechanova O."/>
            <person name="Grover C."/>
            <person name="Miller E."/>
            <person name="Thrash A."/>
            <person name="Ezzel L."/>
            <person name="Alam S."/>
            <person name="Benzie J."/>
            <person name="Hamilton M."/>
            <person name="Karsi A."/>
            <person name="Lawrence M.L."/>
            <person name="Peterson D.G."/>
        </authorList>
    </citation>
    <scope>NUCLEOTIDE SEQUENCE [LARGE SCALE GENOMIC DNA]</scope>
    <source>
        <strain evidence="4">BAU-BD-2019</strain>
        <tissue evidence="3">Blood</tissue>
    </source>
</reference>
<dbReference type="Proteomes" id="UP000830375">
    <property type="component" value="Unassembled WGS sequence"/>
</dbReference>
<feature type="region of interest" description="Disordered" evidence="1">
    <location>
        <begin position="37"/>
        <end position="56"/>
    </location>
</feature>
<feature type="chain" id="PRO_5046026125" evidence="2">
    <location>
        <begin position="16"/>
        <end position="709"/>
    </location>
</feature>
<protein>
    <submittedName>
        <fullName evidence="3">Retrotransposon-like protein 1</fullName>
    </submittedName>
</protein>
<keyword evidence="2" id="KW-0732">Signal</keyword>
<name>A0ABQ8MHB3_LABRO</name>
<gene>
    <name evidence="3" type="ORF">H4Q32_006811</name>
</gene>
<accession>A0ABQ8MHB3</accession>
<keyword evidence="4" id="KW-1185">Reference proteome</keyword>
<feature type="signal peptide" evidence="2">
    <location>
        <begin position="1"/>
        <end position="15"/>
    </location>
</feature>
<feature type="region of interest" description="Disordered" evidence="1">
    <location>
        <begin position="523"/>
        <end position="546"/>
    </location>
</feature>